<dbReference type="PANTHER" id="PTHR47776">
    <property type="entry name" value="F5A8.9 PROTEIN"/>
    <property type="match status" value="1"/>
</dbReference>
<evidence type="ECO:0000256" key="10">
    <source>
        <dbReference type="SAM" id="Phobius"/>
    </source>
</evidence>
<dbReference type="GO" id="GO:0016020">
    <property type="term" value="C:membrane"/>
    <property type="evidence" value="ECO:0007669"/>
    <property type="project" value="UniProtKB-SubCell"/>
</dbReference>
<dbReference type="SMART" id="SM00184">
    <property type="entry name" value="RING"/>
    <property type="match status" value="1"/>
</dbReference>
<dbReference type="Pfam" id="PF12738">
    <property type="entry name" value="PTCB-BRCT"/>
    <property type="match status" value="1"/>
</dbReference>
<keyword evidence="3" id="KW-0479">Metal-binding</keyword>
<dbReference type="GO" id="GO:0008270">
    <property type="term" value="F:zinc ion binding"/>
    <property type="evidence" value="ECO:0007669"/>
    <property type="project" value="UniProtKB-KW"/>
</dbReference>
<evidence type="ECO:0000256" key="8">
    <source>
        <dbReference type="PROSITE-ProRule" id="PRU00175"/>
    </source>
</evidence>
<evidence type="ECO:0000256" key="2">
    <source>
        <dbReference type="ARBA" id="ARBA00022692"/>
    </source>
</evidence>
<evidence type="ECO:0000259" key="11">
    <source>
        <dbReference type="PROSITE" id="PS50089"/>
    </source>
</evidence>
<organism evidence="13 14">
    <name type="scientific">Nyssa sinensis</name>
    <dbReference type="NCBI Taxonomy" id="561372"/>
    <lineage>
        <taxon>Eukaryota</taxon>
        <taxon>Viridiplantae</taxon>
        <taxon>Streptophyta</taxon>
        <taxon>Embryophyta</taxon>
        <taxon>Tracheophyta</taxon>
        <taxon>Spermatophyta</taxon>
        <taxon>Magnoliopsida</taxon>
        <taxon>eudicotyledons</taxon>
        <taxon>Gunneridae</taxon>
        <taxon>Pentapetalae</taxon>
        <taxon>asterids</taxon>
        <taxon>Cornales</taxon>
        <taxon>Nyssaceae</taxon>
        <taxon>Nyssa</taxon>
    </lineage>
</organism>
<feature type="region of interest" description="Disordered" evidence="9">
    <location>
        <begin position="271"/>
        <end position="324"/>
    </location>
</feature>
<feature type="transmembrane region" description="Helical" evidence="10">
    <location>
        <begin position="608"/>
        <end position="627"/>
    </location>
</feature>
<keyword evidence="4 8" id="KW-0863">Zinc-finger</keyword>
<evidence type="ECO:0000259" key="12">
    <source>
        <dbReference type="PROSITE" id="PS50172"/>
    </source>
</evidence>
<dbReference type="AlphaFoldDB" id="A0A5J5AHI1"/>
<dbReference type="Pfam" id="PF13639">
    <property type="entry name" value="zf-RING_2"/>
    <property type="match status" value="1"/>
</dbReference>
<dbReference type="OrthoDB" id="251770at2759"/>
<evidence type="ECO:0000256" key="4">
    <source>
        <dbReference type="ARBA" id="ARBA00022771"/>
    </source>
</evidence>
<dbReference type="Pfam" id="PF00335">
    <property type="entry name" value="Tetraspanin"/>
    <property type="match status" value="1"/>
</dbReference>
<feature type="compositionally biased region" description="Polar residues" evidence="9">
    <location>
        <begin position="223"/>
        <end position="243"/>
    </location>
</feature>
<comment type="subcellular location">
    <subcellularLocation>
        <location evidence="1">Membrane</location>
        <topology evidence="1">Multi-pass membrane protein</topology>
    </subcellularLocation>
</comment>
<keyword evidence="14" id="KW-1185">Reference proteome</keyword>
<dbReference type="InterPro" id="IPR001841">
    <property type="entry name" value="Znf_RING"/>
</dbReference>
<keyword evidence="2 10" id="KW-0812">Transmembrane</keyword>
<evidence type="ECO:0000256" key="5">
    <source>
        <dbReference type="ARBA" id="ARBA00022833"/>
    </source>
</evidence>
<accession>A0A5J5AHI1</accession>
<protein>
    <recommendedName>
        <fullName evidence="15">RING-type E3 ubiquitin transferase BRCA1</fullName>
    </recommendedName>
</protein>
<evidence type="ECO:0008006" key="15">
    <source>
        <dbReference type="Google" id="ProtNLM"/>
    </source>
</evidence>
<feature type="transmembrane region" description="Helical" evidence="10">
    <location>
        <begin position="538"/>
        <end position="563"/>
    </location>
</feature>
<evidence type="ECO:0000256" key="7">
    <source>
        <dbReference type="ARBA" id="ARBA00023136"/>
    </source>
</evidence>
<dbReference type="InterPro" id="IPR017907">
    <property type="entry name" value="Znf_RING_CS"/>
</dbReference>
<feature type="transmembrane region" description="Helical" evidence="10">
    <location>
        <begin position="575"/>
        <end position="596"/>
    </location>
</feature>
<feature type="region of interest" description="Disordered" evidence="9">
    <location>
        <begin position="223"/>
        <end position="253"/>
    </location>
</feature>
<feature type="compositionally biased region" description="Basic and acidic residues" evidence="9">
    <location>
        <begin position="193"/>
        <end position="202"/>
    </location>
</feature>
<keyword evidence="5" id="KW-0862">Zinc</keyword>
<feature type="region of interest" description="Disordered" evidence="9">
    <location>
        <begin position="184"/>
        <end position="204"/>
    </location>
</feature>
<name>A0A5J5AHI1_9ASTE</name>
<dbReference type="InterPro" id="IPR013083">
    <property type="entry name" value="Znf_RING/FYVE/PHD"/>
</dbReference>
<evidence type="ECO:0000256" key="3">
    <source>
        <dbReference type="ARBA" id="ARBA00022723"/>
    </source>
</evidence>
<dbReference type="SUPFAM" id="SSF52113">
    <property type="entry name" value="BRCT domain"/>
    <property type="match status" value="1"/>
</dbReference>
<dbReference type="InterPro" id="IPR036420">
    <property type="entry name" value="BRCT_dom_sf"/>
</dbReference>
<feature type="domain" description="BRCT" evidence="12">
    <location>
        <begin position="20"/>
        <end position="111"/>
    </location>
</feature>
<feature type="domain" description="RING-type" evidence="11">
    <location>
        <begin position="381"/>
        <end position="426"/>
    </location>
</feature>
<dbReference type="InterPro" id="IPR018499">
    <property type="entry name" value="Tetraspanin/Peripherin"/>
</dbReference>
<evidence type="ECO:0000313" key="14">
    <source>
        <dbReference type="Proteomes" id="UP000325577"/>
    </source>
</evidence>
<reference evidence="13 14" key="1">
    <citation type="submission" date="2019-09" db="EMBL/GenBank/DDBJ databases">
        <title>A chromosome-level genome assembly of the Chinese tupelo Nyssa sinensis.</title>
        <authorList>
            <person name="Yang X."/>
            <person name="Kang M."/>
            <person name="Yang Y."/>
            <person name="Xiong H."/>
            <person name="Wang M."/>
            <person name="Zhang Z."/>
            <person name="Wang Z."/>
            <person name="Wu H."/>
            <person name="Ma T."/>
            <person name="Liu J."/>
            <person name="Xi Z."/>
        </authorList>
    </citation>
    <scope>NUCLEOTIDE SEQUENCE [LARGE SCALE GENOMIC DNA]</scope>
    <source>
        <strain evidence="13">J267</strain>
        <tissue evidence="13">Leaf</tissue>
    </source>
</reference>
<dbReference type="SMART" id="SM00292">
    <property type="entry name" value="BRCT"/>
    <property type="match status" value="1"/>
</dbReference>
<dbReference type="EMBL" id="CM018043">
    <property type="protein sequence ID" value="KAA8530525.1"/>
    <property type="molecule type" value="Genomic_DNA"/>
</dbReference>
<gene>
    <name evidence="13" type="ORF">F0562_005234</name>
</gene>
<evidence type="ECO:0000256" key="1">
    <source>
        <dbReference type="ARBA" id="ARBA00004141"/>
    </source>
</evidence>
<dbReference type="Gene3D" id="3.40.50.10190">
    <property type="entry name" value="BRCT domain"/>
    <property type="match status" value="1"/>
</dbReference>
<proteinExistence type="predicted"/>
<keyword evidence="7 10" id="KW-0472">Membrane</keyword>
<sequence>MEDDLLQPQPSFRRNVSDESVHFPIQGMESVVATVSGYRGSERFKLIKLISQTGANYVGAMSRSTTHLVCWKFEGRKYELAKQFDILIVNHRWVEDCIKQGRRVPEHPYILHSGQEVGSLLLEVPHASNKANILLFDQSNVQNDYSKELVIDIECEGNENVVWADSCLLNEKLFPELGISNNRSHKLKRKDAKKSLRQDHCSSSRYFQEPPLSALVRVEYEESNSPSSVQLSRQKRSSTTSTEPSRKGRRLVKKKISRDILESCSDPEQECYPIHDPHQCNDITAPSNRSDGGRNGTKLNIRRASKKDLFDNGGSRNEGLEDGEEIKDFDDVFAPKGLNFCSEDTPTSLERTPQDQHLDVNENLNEARHVSRLPPSTELSCVICWTDFSSTRGVLPCGHRFCFSCIQSWADHMASRGKISTCPLCKASFVSITKVDDAVSSDQKIYSQTIPYDPSTTDIFILPDGDAHAFGVQSLLAPVCCECCCQEPEDLLVRCHLCQIRCVHSYCLDPPLFPWTCIHCKDLQLLYHHIHMEGASEVVIASLNILSLLWSIFVVIGSSYLILHHHSECTRESLVGELVYGIFLFPLSLVGMIGAIRKKSLLLLIYKWALLIWIIGLLCMTTFCFMASKNIAAKMSKNHQEYQLNEYPYWLQIYIADGKRWNTVKACMVEGHLCQKLSNHTDPAAKEYVVKLSTIQYGCCQPPPHCGFLNKNDTIWEVAKSGLAFNDTDCTSWGNQQDKMCYDCTSCKAGHILSLKKEITGKAFSNIEQIIILTIIYAAVRKDQQQQNDYHLPAV</sequence>
<dbReference type="PANTHER" id="PTHR47776:SF2">
    <property type="entry name" value="RING-TYPE E3 UBIQUITIN TRANSFERASE BRCA1"/>
    <property type="match status" value="1"/>
</dbReference>
<evidence type="ECO:0000313" key="13">
    <source>
        <dbReference type="EMBL" id="KAA8530525.1"/>
    </source>
</evidence>
<keyword evidence="6 10" id="KW-1133">Transmembrane helix</keyword>
<dbReference type="Proteomes" id="UP000325577">
    <property type="component" value="Linkage Group LG2"/>
</dbReference>
<dbReference type="Gene3D" id="3.30.40.10">
    <property type="entry name" value="Zinc/RING finger domain, C3HC4 (zinc finger)"/>
    <property type="match status" value="1"/>
</dbReference>
<dbReference type="PROSITE" id="PS50089">
    <property type="entry name" value="ZF_RING_2"/>
    <property type="match status" value="1"/>
</dbReference>
<dbReference type="PROSITE" id="PS00518">
    <property type="entry name" value="ZF_RING_1"/>
    <property type="match status" value="1"/>
</dbReference>
<dbReference type="PROSITE" id="PS50172">
    <property type="entry name" value="BRCT"/>
    <property type="match status" value="1"/>
</dbReference>
<dbReference type="InterPro" id="IPR001357">
    <property type="entry name" value="BRCT_dom"/>
</dbReference>
<evidence type="ECO:0000256" key="6">
    <source>
        <dbReference type="ARBA" id="ARBA00022989"/>
    </source>
</evidence>
<evidence type="ECO:0000256" key="9">
    <source>
        <dbReference type="SAM" id="MobiDB-lite"/>
    </source>
</evidence>
<dbReference type="SUPFAM" id="SSF57850">
    <property type="entry name" value="RING/U-box"/>
    <property type="match status" value="1"/>
</dbReference>
<feature type="compositionally biased region" description="Polar residues" evidence="9">
    <location>
        <begin position="281"/>
        <end position="290"/>
    </location>
</feature>